<evidence type="ECO:0000313" key="3">
    <source>
        <dbReference type="Proteomes" id="UP001501237"/>
    </source>
</evidence>
<gene>
    <name evidence="2" type="ORF">GCM10010468_69370</name>
</gene>
<accession>A0ABP6QLM6</accession>
<dbReference type="EMBL" id="BAAAUV010000028">
    <property type="protein sequence ID" value="GAA3235541.1"/>
    <property type="molecule type" value="Genomic_DNA"/>
</dbReference>
<comment type="caution">
    <text evidence="2">The sequence shown here is derived from an EMBL/GenBank/DDBJ whole genome shotgun (WGS) entry which is preliminary data.</text>
</comment>
<evidence type="ECO:0008006" key="4">
    <source>
        <dbReference type="Google" id="ProtNLM"/>
    </source>
</evidence>
<evidence type="ECO:0000256" key="1">
    <source>
        <dbReference type="SAM" id="MobiDB-lite"/>
    </source>
</evidence>
<name>A0ABP6QLM6_9ACTN</name>
<feature type="region of interest" description="Disordered" evidence="1">
    <location>
        <begin position="101"/>
        <end position="140"/>
    </location>
</feature>
<dbReference type="RefSeq" id="WP_344836996.1">
    <property type="nucleotide sequence ID" value="NZ_BAAAUV010000028.1"/>
</dbReference>
<dbReference type="Proteomes" id="UP001501237">
    <property type="component" value="Unassembled WGS sequence"/>
</dbReference>
<organism evidence="2 3">
    <name type="scientific">Actinocorallia longicatena</name>
    <dbReference type="NCBI Taxonomy" id="111803"/>
    <lineage>
        <taxon>Bacteria</taxon>
        <taxon>Bacillati</taxon>
        <taxon>Actinomycetota</taxon>
        <taxon>Actinomycetes</taxon>
        <taxon>Streptosporangiales</taxon>
        <taxon>Thermomonosporaceae</taxon>
        <taxon>Actinocorallia</taxon>
    </lineage>
</organism>
<dbReference type="SUPFAM" id="SSF47413">
    <property type="entry name" value="lambda repressor-like DNA-binding domains"/>
    <property type="match status" value="1"/>
</dbReference>
<sequence>MTGVPPFGVLLERLLTHRRLAPGGLARSAGVPESSLRAVLGGRAPEAPLLEPLAAAFGLHAADLFVIAGVPVPGAPAPAEPSTGRFLEDLVSDGVCLPAELRAGRRPHPRRDAAHHPGRTRRPPVLPNAPPRRSLKRPAG</sequence>
<dbReference type="InterPro" id="IPR010982">
    <property type="entry name" value="Lambda_DNA-bd_dom_sf"/>
</dbReference>
<evidence type="ECO:0000313" key="2">
    <source>
        <dbReference type="EMBL" id="GAA3235541.1"/>
    </source>
</evidence>
<keyword evidence="3" id="KW-1185">Reference proteome</keyword>
<protein>
    <recommendedName>
        <fullName evidence="4">HTH cro/C1-type domain-containing protein</fullName>
    </recommendedName>
</protein>
<reference evidence="3" key="1">
    <citation type="journal article" date="2019" name="Int. J. Syst. Evol. Microbiol.">
        <title>The Global Catalogue of Microorganisms (GCM) 10K type strain sequencing project: providing services to taxonomists for standard genome sequencing and annotation.</title>
        <authorList>
            <consortium name="The Broad Institute Genomics Platform"/>
            <consortium name="The Broad Institute Genome Sequencing Center for Infectious Disease"/>
            <person name="Wu L."/>
            <person name="Ma J."/>
        </authorList>
    </citation>
    <scope>NUCLEOTIDE SEQUENCE [LARGE SCALE GENOMIC DNA]</scope>
    <source>
        <strain evidence="3">JCM 9377</strain>
    </source>
</reference>
<proteinExistence type="predicted"/>